<keyword evidence="3" id="KW-1185">Reference proteome</keyword>
<reference evidence="2 3" key="1">
    <citation type="submission" date="2020-10" db="EMBL/GenBank/DDBJ databases">
        <title>Whole genome sequence of oil-degrading bacteria Rhodococcus pyridinivorans strain 5Ap.</title>
        <authorList>
            <person name="Akhremchuk A.E."/>
            <person name="Valentovich L.N."/>
            <person name="Charniauskaya M.I."/>
            <person name="Bukliarevich H.A."/>
            <person name="Titok M.A."/>
        </authorList>
    </citation>
    <scope>NUCLEOTIDE SEQUENCE [LARGE SCALE GENOMIC DNA]</scope>
    <source>
        <strain evidence="2 3">5Ap</strain>
    </source>
</reference>
<gene>
    <name evidence="2" type="ORF">INP59_04885</name>
</gene>
<evidence type="ECO:0000313" key="2">
    <source>
        <dbReference type="EMBL" id="QOV99717.1"/>
    </source>
</evidence>
<dbReference type="RefSeq" id="WP_193903255.1">
    <property type="nucleotide sequence ID" value="NZ_CP063450.1"/>
</dbReference>
<proteinExistence type="predicted"/>
<dbReference type="Proteomes" id="UP000593818">
    <property type="component" value="Chromosome"/>
</dbReference>
<dbReference type="EMBL" id="CP063450">
    <property type="protein sequence ID" value="QOV99717.1"/>
    <property type="molecule type" value="Genomic_DNA"/>
</dbReference>
<protein>
    <submittedName>
        <fullName evidence="2">Uncharacterized protein</fullName>
    </submittedName>
</protein>
<accession>A0A7M2XQ15</accession>
<organism evidence="2 3">
    <name type="scientific">Rhodococcus pyridinivorans</name>
    <dbReference type="NCBI Taxonomy" id="103816"/>
    <lineage>
        <taxon>Bacteria</taxon>
        <taxon>Bacillati</taxon>
        <taxon>Actinomycetota</taxon>
        <taxon>Actinomycetes</taxon>
        <taxon>Mycobacteriales</taxon>
        <taxon>Nocardiaceae</taxon>
        <taxon>Rhodococcus</taxon>
    </lineage>
</organism>
<evidence type="ECO:0000313" key="3">
    <source>
        <dbReference type="Proteomes" id="UP000593818"/>
    </source>
</evidence>
<name>A0A7M2XQ15_9NOCA</name>
<feature type="region of interest" description="Disordered" evidence="1">
    <location>
        <begin position="74"/>
        <end position="94"/>
    </location>
</feature>
<dbReference type="AlphaFoldDB" id="A0A7M2XQ15"/>
<sequence>MSAEIRVWEPVDSDDYEYHHIESVTGYHGVAMTPPGSPERAMAAREDEARGVGWWVVNGDEKFKAHDVKVSAHGPTRVHAETPPPFGEWREVTA</sequence>
<evidence type="ECO:0000256" key="1">
    <source>
        <dbReference type="SAM" id="MobiDB-lite"/>
    </source>
</evidence>